<organism evidence="6 7">
    <name type="scientific">Clathrus columnatus</name>
    <dbReference type="NCBI Taxonomy" id="1419009"/>
    <lineage>
        <taxon>Eukaryota</taxon>
        <taxon>Fungi</taxon>
        <taxon>Dikarya</taxon>
        <taxon>Basidiomycota</taxon>
        <taxon>Agaricomycotina</taxon>
        <taxon>Agaricomycetes</taxon>
        <taxon>Phallomycetidae</taxon>
        <taxon>Phallales</taxon>
        <taxon>Clathraceae</taxon>
        <taxon>Clathrus</taxon>
    </lineage>
</organism>
<protein>
    <recommendedName>
        <fullName evidence="1">Histone H1</fullName>
    </recommendedName>
</protein>
<keyword evidence="3" id="KW-0158">Chromosome</keyword>
<dbReference type="InterPro" id="IPR036388">
    <property type="entry name" value="WH-like_DNA-bd_sf"/>
</dbReference>
<dbReference type="Proteomes" id="UP001050691">
    <property type="component" value="Unassembled WGS sequence"/>
</dbReference>
<feature type="region of interest" description="Disordered" evidence="4">
    <location>
        <begin position="1"/>
        <end position="30"/>
    </location>
</feature>
<dbReference type="PROSITE" id="PS51504">
    <property type="entry name" value="H15"/>
    <property type="match status" value="1"/>
</dbReference>
<feature type="region of interest" description="Disordered" evidence="4">
    <location>
        <begin position="118"/>
        <end position="249"/>
    </location>
</feature>
<name>A0AAV5AJQ8_9AGAM</name>
<keyword evidence="3" id="KW-0539">Nucleus</keyword>
<evidence type="ECO:0000313" key="6">
    <source>
        <dbReference type="EMBL" id="GJJ12190.1"/>
    </source>
</evidence>
<comment type="similarity">
    <text evidence="3">Belongs to the histone H1/H5 family.</text>
</comment>
<sequence>MSVATETKLKKKAPKSNAAATKAKPVTKAATHPPFADIIKECIAETGDRAGVSRPTIKKFIEEKYKMEVTPTVISNINRCIASGAEKGTFVLPKGRLSSFYYDWSLDSLPHLGPSGKVKLAPKKASSDAAKENAKPVKAPAVAKADKKPVTKSVPLKAKAPAKKAVAKPAKKTSAATTKSAKAVIKKPSSKRTPVAKKALTGTAKSKLSKAKSSPKKDKAESTGSSKRKSASATKPSSSVKATKPVSTK</sequence>
<dbReference type="Pfam" id="PF00538">
    <property type="entry name" value="Linker_histone"/>
    <property type="match status" value="1"/>
</dbReference>
<feature type="compositionally biased region" description="Low complexity" evidence="4">
    <location>
        <begin position="172"/>
        <end position="183"/>
    </location>
</feature>
<feature type="domain" description="H15" evidence="5">
    <location>
        <begin position="31"/>
        <end position="122"/>
    </location>
</feature>
<keyword evidence="2 3" id="KW-0238">DNA-binding</keyword>
<feature type="compositionally biased region" description="Basic and acidic residues" evidence="4">
    <location>
        <begin position="125"/>
        <end position="135"/>
    </location>
</feature>
<dbReference type="GO" id="GO:0030527">
    <property type="term" value="F:structural constituent of chromatin"/>
    <property type="evidence" value="ECO:0007669"/>
    <property type="project" value="InterPro"/>
</dbReference>
<keyword evidence="7" id="KW-1185">Reference proteome</keyword>
<evidence type="ECO:0000259" key="5">
    <source>
        <dbReference type="PROSITE" id="PS51504"/>
    </source>
</evidence>
<evidence type="ECO:0000256" key="1">
    <source>
        <dbReference type="ARBA" id="ARBA00020833"/>
    </source>
</evidence>
<dbReference type="InterPro" id="IPR036390">
    <property type="entry name" value="WH_DNA-bd_sf"/>
</dbReference>
<dbReference type="EMBL" id="BPWL01000007">
    <property type="protein sequence ID" value="GJJ12190.1"/>
    <property type="molecule type" value="Genomic_DNA"/>
</dbReference>
<dbReference type="InterPro" id="IPR005818">
    <property type="entry name" value="Histone_H1/H5_H15"/>
</dbReference>
<dbReference type="Gene3D" id="1.10.10.10">
    <property type="entry name" value="Winged helix-like DNA-binding domain superfamily/Winged helix DNA-binding domain"/>
    <property type="match status" value="1"/>
</dbReference>
<feature type="compositionally biased region" description="Basic residues" evidence="4">
    <location>
        <begin position="160"/>
        <end position="171"/>
    </location>
</feature>
<accession>A0AAV5AJQ8</accession>
<feature type="compositionally biased region" description="Polar residues" evidence="4">
    <location>
        <begin position="231"/>
        <end position="249"/>
    </location>
</feature>
<dbReference type="GO" id="GO:0006334">
    <property type="term" value="P:nucleosome assembly"/>
    <property type="evidence" value="ECO:0007669"/>
    <property type="project" value="InterPro"/>
</dbReference>
<dbReference type="GO" id="GO:0005634">
    <property type="term" value="C:nucleus"/>
    <property type="evidence" value="ECO:0007669"/>
    <property type="project" value="UniProtKB-SubCell"/>
</dbReference>
<comment type="caution">
    <text evidence="6">The sequence shown here is derived from an EMBL/GenBank/DDBJ whole genome shotgun (WGS) entry which is preliminary data.</text>
</comment>
<gene>
    <name evidence="6" type="ORF">Clacol_006431</name>
</gene>
<dbReference type="GO" id="GO:0000786">
    <property type="term" value="C:nucleosome"/>
    <property type="evidence" value="ECO:0007669"/>
    <property type="project" value="InterPro"/>
</dbReference>
<evidence type="ECO:0000256" key="2">
    <source>
        <dbReference type="ARBA" id="ARBA00023125"/>
    </source>
</evidence>
<dbReference type="PRINTS" id="PR00624">
    <property type="entry name" value="HISTONEH5"/>
</dbReference>
<proteinExistence type="inferred from homology"/>
<dbReference type="SMART" id="SM00526">
    <property type="entry name" value="H15"/>
    <property type="match status" value="1"/>
</dbReference>
<evidence type="ECO:0000256" key="3">
    <source>
        <dbReference type="RuleBase" id="RU003894"/>
    </source>
</evidence>
<evidence type="ECO:0000313" key="7">
    <source>
        <dbReference type="Proteomes" id="UP001050691"/>
    </source>
</evidence>
<comment type="subcellular location">
    <subcellularLocation>
        <location evidence="3">Nucleus</location>
    </subcellularLocation>
</comment>
<dbReference type="SUPFAM" id="SSF46785">
    <property type="entry name" value="Winged helix' DNA-binding domain"/>
    <property type="match status" value="1"/>
</dbReference>
<feature type="compositionally biased region" description="Low complexity" evidence="4">
    <location>
        <begin position="18"/>
        <end position="30"/>
    </location>
</feature>
<dbReference type="AlphaFoldDB" id="A0AAV5AJQ8"/>
<dbReference type="GO" id="GO:0003677">
    <property type="term" value="F:DNA binding"/>
    <property type="evidence" value="ECO:0007669"/>
    <property type="project" value="UniProtKB-KW"/>
</dbReference>
<evidence type="ECO:0000256" key="4">
    <source>
        <dbReference type="SAM" id="MobiDB-lite"/>
    </source>
</evidence>
<reference evidence="6" key="1">
    <citation type="submission" date="2021-10" db="EMBL/GenBank/DDBJ databases">
        <title>De novo Genome Assembly of Clathrus columnatus (Basidiomycota, Fungi) Using Illumina and Nanopore Sequence Data.</title>
        <authorList>
            <person name="Ogiso-Tanaka E."/>
            <person name="Itagaki H."/>
            <person name="Hosoya T."/>
            <person name="Hosaka K."/>
        </authorList>
    </citation>
    <scope>NUCLEOTIDE SEQUENCE</scope>
    <source>
        <strain evidence="6">MO-923</strain>
    </source>
</reference>
<dbReference type="InterPro" id="IPR005819">
    <property type="entry name" value="H1/H5"/>
</dbReference>